<reference evidence="3" key="1">
    <citation type="submission" date="2020-05" db="UniProtKB">
        <authorList>
            <consortium name="EnsemblMetazoa"/>
        </authorList>
    </citation>
    <scope>IDENTIFICATION</scope>
    <source>
        <strain evidence="3">TTRI</strain>
    </source>
</reference>
<protein>
    <submittedName>
        <fullName evidence="3">Uncharacterized protein</fullName>
    </submittedName>
</protein>
<keyword evidence="1" id="KW-0175">Coiled coil</keyword>
<dbReference type="Proteomes" id="UP000078200">
    <property type="component" value="Unassembled WGS sequence"/>
</dbReference>
<proteinExistence type="predicted"/>
<feature type="compositionally biased region" description="Low complexity" evidence="2">
    <location>
        <begin position="36"/>
        <end position="50"/>
    </location>
</feature>
<evidence type="ECO:0000256" key="2">
    <source>
        <dbReference type="SAM" id="MobiDB-lite"/>
    </source>
</evidence>
<dbReference type="VEuPathDB" id="VectorBase:GAUT021119"/>
<sequence>MGATCKKVGHATTMEQKIKTVQQKFDNKRTIPFASSFPSSSKSISLPGLSRPQSQISSLRKKPGGRVTINNSPNRGFQLDVKARNRNFPCSGGHGCEDYSHTAEDGANTGRENCVKYLGAAGDVEKMYWQLNDVFAQRLKDIAKSVDDNKELKLATYQDWTDILLKINDSIVANTKQLEFELAEHLQKLRQFNAQRREELIKSLTKSRRDLHSLKGEWDFNIFQNVSFETISLAQILGVDDPTNVIMKGRRAKIKRDLELMEERQLLRNIKALAIELAEKNAEIEVLRREMACVEDQIDYSWGKLQIKNETIEQLQKSRKSDVLKVSKSYVHTFLLGALTVLSGKF</sequence>
<feature type="region of interest" description="Disordered" evidence="2">
    <location>
        <begin position="36"/>
        <end position="64"/>
    </location>
</feature>
<feature type="coiled-coil region" evidence="1">
    <location>
        <begin position="263"/>
        <end position="297"/>
    </location>
</feature>
<dbReference type="STRING" id="7395.A0A1A9UZR6"/>
<accession>A0A1A9UZR6</accession>
<dbReference type="EnsemblMetazoa" id="GAUT021119-RA">
    <property type="protein sequence ID" value="GAUT021119-PA"/>
    <property type="gene ID" value="GAUT021119"/>
</dbReference>
<organism evidence="3 4">
    <name type="scientific">Glossina austeni</name>
    <name type="common">Savannah tsetse fly</name>
    <dbReference type="NCBI Taxonomy" id="7395"/>
    <lineage>
        <taxon>Eukaryota</taxon>
        <taxon>Metazoa</taxon>
        <taxon>Ecdysozoa</taxon>
        <taxon>Arthropoda</taxon>
        <taxon>Hexapoda</taxon>
        <taxon>Insecta</taxon>
        <taxon>Pterygota</taxon>
        <taxon>Neoptera</taxon>
        <taxon>Endopterygota</taxon>
        <taxon>Diptera</taxon>
        <taxon>Brachycera</taxon>
        <taxon>Muscomorpha</taxon>
        <taxon>Hippoboscoidea</taxon>
        <taxon>Glossinidae</taxon>
        <taxon>Glossina</taxon>
    </lineage>
</organism>
<name>A0A1A9UZR6_GLOAU</name>
<evidence type="ECO:0000313" key="3">
    <source>
        <dbReference type="EnsemblMetazoa" id="GAUT021119-PA"/>
    </source>
</evidence>
<keyword evidence="4" id="KW-1185">Reference proteome</keyword>
<dbReference type="AlphaFoldDB" id="A0A1A9UZR6"/>
<evidence type="ECO:0000313" key="4">
    <source>
        <dbReference type="Proteomes" id="UP000078200"/>
    </source>
</evidence>
<evidence type="ECO:0000256" key="1">
    <source>
        <dbReference type="SAM" id="Coils"/>
    </source>
</evidence>